<dbReference type="EMBL" id="FNQR01000005">
    <property type="protein sequence ID" value="SEA48746.1"/>
    <property type="molecule type" value="Genomic_DNA"/>
</dbReference>
<evidence type="ECO:0000259" key="1">
    <source>
        <dbReference type="Pfam" id="PF13785"/>
    </source>
</evidence>
<dbReference type="STRING" id="571932.SAMN05421743_10569"/>
<dbReference type="AlphaFoldDB" id="A0A1H4BKX8"/>
<feature type="domain" description="DUF4178" evidence="1">
    <location>
        <begin position="10"/>
        <end position="143"/>
    </location>
</feature>
<sequence>MKERTPLNIQVGDIVNYDLVDYEVVGKITYREHAYEWFGYQLLEGHSTIWLSAEMDDELELGIYRTIKLPVSKPFPDTLEYEGKTYHKDGEGDARVVGEGRSANVNGQSISYADYIADDETDYLSVEAWGSDTEVSHGYDIEPYDIKIIAGSH</sequence>
<accession>A0A1H4BKX8</accession>
<dbReference type="Pfam" id="PF13785">
    <property type="entry name" value="DUF4178"/>
    <property type="match status" value="1"/>
</dbReference>
<evidence type="ECO:0000313" key="3">
    <source>
        <dbReference type="Proteomes" id="UP000198584"/>
    </source>
</evidence>
<reference evidence="2 3" key="1">
    <citation type="submission" date="2016-10" db="EMBL/GenBank/DDBJ databases">
        <authorList>
            <person name="de Groot N.N."/>
        </authorList>
    </citation>
    <scope>NUCLEOTIDE SEQUENCE [LARGE SCALE GENOMIC DNA]</scope>
    <source>
        <strain evidence="2 3">CCM7597</strain>
    </source>
</reference>
<evidence type="ECO:0000313" key="2">
    <source>
        <dbReference type="EMBL" id="SEA48746.1"/>
    </source>
</evidence>
<gene>
    <name evidence="2" type="ORF">SAMN05421743_10569</name>
</gene>
<protein>
    <recommendedName>
        <fullName evidence="1">DUF4178 domain-containing protein</fullName>
    </recommendedName>
</protein>
<keyword evidence="3" id="KW-1185">Reference proteome</keyword>
<dbReference type="InterPro" id="IPR025235">
    <property type="entry name" value="DUF4178"/>
</dbReference>
<dbReference type="Proteomes" id="UP000198584">
    <property type="component" value="Unassembled WGS sequence"/>
</dbReference>
<proteinExistence type="predicted"/>
<organism evidence="2 3">
    <name type="scientific">Thalassobacillus cyri</name>
    <dbReference type="NCBI Taxonomy" id="571932"/>
    <lineage>
        <taxon>Bacteria</taxon>
        <taxon>Bacillati</taxon>
        <taxon>Bacillota</taxon>
        <taxon>Bacilli</taxon>
        <taxon>Bacillales</taxon>
        <taxon>Bacillaceae</taxon>
        <taxon>Thalassobacillus</taxon>
    </lineage>
</organism>
<name>A0A1H4BKX8_9BACI</name>